<comment type="caution">
    <text evidence="2">The sequence shown here is derived from an EMBL/GenBank/DDBJ whole genome shotgun (WGS) entry which is preliminary data.</text>
</comment>
<sequence length="267" mass="30977">MWKWEAEGTARAVIVIVHGAMEHHRRYGWLIEQWRNSGFHVVMGDLPGHGLTTRSRRGHIDSFEEYVNEVKKWIDASYQFDLPVFLIGHSMGGLITLRLLQKERLNVAGVILSSPCLGLVNKPSPILHAATFILNKVFPALRVSSGITFDMVTRNEDVRELDLKDTLYVKKVSVRWYRELEEAMKNAFAMIKRTQDTPLLVVQSGDDRIVDKEKVRTWFNSVPLSEKRFKEWPKCYHEVFNEPEREEVFLYVKDFVEGQLKGLGYIV</sequence>
<dbReference type="PANTHER" id="PTHR11614">
    <property type="entry name" value="PHOSPHOLIPASE-RELATED"/>
    <property type="match status" value="1"/>
</dbReference>
<dbReference type="GO" id="GO:0016787">
    <property type="term" value="F:hydrolase activity"/>
    <property type="evidence" value="ECO:0007669"/>
    <property type="project" value="UniProtKB-KW"/>
</dbReference>
<dbReference type="InterPro" id="IPR051044">
    <property type="entry name" value="MAG_DAG_Lipase"/>
</dbReference>
<dbReference type="Proteomes" id="UP001589738">
    <property type="component" value="Unassembled WGS sequence"/>
</dbReference>
<dbReference type="InterPro" id="IPR000073">
    <property type="entry name" value="AB_hydrolase_1"/>
</dbReference>
<accession>A0ABV6KKY5</accession>
<evidence type="ECO:0000259" key="1">
    <source>
        <dbReference type="Pfam" id="PF12146"/>
    </source>
</evidence>
<feature type="domain" description="Serine aminopeptidase S33" evidence="1">
    <location>
        <begin position="9"/>
        <end position="244"/>
    </location>
</feature>
<dbReference type="RefSeq" id="WP_377057469.1">
    <property type="nucleotide sequence ID" value="NZ_JBHLUU010000009.1"/>
</dbReference>
<proteinExistence type="predicted"/>
<reference evidence="2 3" key="1">
    <citation type="submission" date="2024-09" db="EMBL/GenBank/DDBJ databases">
        <authorList>
            <person name="Sun Q."/>
            <person name="Mori K."/>
        </authorList>
    </citation>
    <scope>NUCLEOTIDE SEQUENCE [LARGE SCALE GENOMIC DNA]</scope>
    <source>
        <strain evidence="2 3">CGMCC 1.9126</strain>
    </source>
</reference>
<dbReference type="Pfam" id="PF12146">
    <property type="entry name" value="Hydrolase_4"/>
    <property type="match status" value="1"/>
</dbReference>
<organism evidence="2 3">
    <name type="scientific">Robertmurraya beringensis</name>
    <dbReference type="NCBI Taxonomy" id="641660"/>
    <lineage>
        <taxon>Bacteria</taxon>
        <taxon>Bacillati</taxon>
        <taxon>Bacillota</taxon>
        <taxon>Bacilli</taxon>
        <taxon>Bacillales</taxon>
        <taxon>Bacillaceae</taxon>
        <taxon>Robertmurraya</taxon>
    </lineage>
</organism>
<gene>
    <name evidence="2" type="ORF">ACFFHF_01430</name>
</gene>
<keyword evidence="3" id="KW-1185">Reference proteome</keyword>
<dbReference type="InterPro" id="IPR029058">
    <property type="entry name" value="AB_hydrolase_fold"/>
</dbReference>
<evidence type="ECO:0000313" key="3">
    <source>
        <dbReference type="Proteomes" id="UP001589738"/>
    </source>
</evidence>
<dbReference type="PRINTS" id="PR00111">
    <property type="entry name" value="ABHYDROLASE"/>
</dbReference>
<protein>
    <submittedName>
        <fullName evidence="2">Alpha/beta hydrolase</fullName>
    </submittedName>
</protein>
<dbReference type="SUPFAM" id="SSF53474">
    <property type="entry name" value="alpha/beta-Hydrolases"/>
    <property type="match status" value="1"/>
</dbReference>
<keyword evidence="2" id="KW-0378">Hydrolase</keyword>
<dbReference type="InterPro" id="IPR022742">
    <property type="entry name" value="Hydrolase_4"/>
</dbReference>
<evidence type="ECO:0000313" key="2">
    <source>
        <dbReference type="EMBL" id="MFC0473977.1"/>
    </source>
</evidence>
<name>A0ABV6KKY5_9BACI</name>
<dbReference type="Gene3D" id="3.40.50.1820">
    <property type="entry name" value="alpha/beta hydrolase"/>
    <property type="match status" value="1"/>
</dbReference>
<dbReference type="EMBL" id="JBHLUU010000009">
    <property type="protein sequence ID" value="MFC0473977.1"/>
    <property type="molecule type" value="Genomic_DNA"/>
</dbReference>